<proteinExistence type="predicted"/>
<comment type="caution">
    <text evidence="1">The sequence shown here is derived from an EMBL/GenBank/DDBJ whole genome shotgun (WGS) entry which is preliminary data.</text>
</comment>
<reference evidence="1" key="1">
    <citation type="submission" date="2020-11" db="EMBL/GenBank/DDBJ databases">
        <authorList>
            <consortium name="DOE Joint Genome Institute"/>
            <person name="Ahrendt S."/>
            <person name="Riley R."/>
            <person name="Andreopoulos W."/>
            <person name="Labutti K."/>
            <person name="Pangilinan J."/>
            <person name="Ruiz-Duenas F.J."/>
            <person name="Barrasa J.M."/>
            <person name="Sanchez-Garcia M."/>
            <person name="Camarero S."/>
            <person name="Miyauchi S."/>
            <person name="Serrano A."/>
            <person name="Linde D."/>
            <person name="Babiker R."/>
            <person name="Drula E."/>
            <person name="Ayuso-Fernandez I."/>
            <person name="Pacheco R."/>
            <person name="Padilla G."/>
            <person name="Ferreira P."/>
            <person name="Barriuso J."/>
            <person name="Kellner H."/>
            <person name="Castanera R."/>
            <person name="Alfaro M."/>
            <person name="Ramirez L."/>
            <person name="Pisabarro A.G."/>
            <person name="Kuo A."/>
            <person name="Tritt A."/>
            <person name="Lipzen A."/>
            <person name="He G."/>
            <person name="Yan M."/>
            <person name="Ng V."/>
            <person name="Cullen D."/>
            <person name="Martin F."/>
            <person name="Rosso M.-N."/>
            <person name="Henrissat B."/>
            <person name="Hibbett D."/>
            <person name="Martinez A.T."/>
            <person name="Grigoriev I.V."/>
        </authorList>
    </citation>
    <scope>NUCLEOTIDE SEQUENCE</scope>
    <source>
        <strain evidence="1">CBS 247.69</strain>
    </source>
</reference>
<accession>A0A9P6CF78</accession>
<dbReference type="Proteomes" id="UP000807353">
    <property type="component" value="Unassembled WGS sequence"/>
</dbReference>
<organism evidence="1 2">
    <name type="scientific">Collybia nuda</name>
    <dbReference type="NCBI Taxonomy" id="64659"/>
    <lineage>
        <taxon>Eukaryota</taxon>
        <taxon>Fungi</taxon>
        <taxon>Dikarya</taxon>
        <taxon>Basidiomycota</taxon>
        <taxon>Agaricomycotina</taxon>
        <taxon>Agaricomycetes</taxon>
        <taxon>Agaricomycetidae</taxon>
        <taxon>Agaricales</taxon>
        <taxon>Tricholomatineae</taxon>
        <taxon>Clitocybaceae</taxon>
        <taxon>Collybia</taxon>
    </lineage>
</organism>
<keyword evidence="2" id="KW-1185">Reference proteome</keyword>
<dbReference type="EMBL" id="MU150260">
    <property type="protein sequence ID" value="KAF9463642.1"/>
    <property type="molecule type" value="Genomic_DNA"/>
</dbReference>
<name>A0A9P6CF78_9AGAR</name>
<evidence type="ECO:0000313" key="2">
    <source>
        <dbReference type="Proteomes" id="UP000807353"/>
    </source>
</evidence>
<gene>
    <name evidence="1" type="ORF">BDZ94DRAFT_594294</name>
</gene>
<evidence type="ECO:0000313" key="1">
    <source>
        <dbReference type="EMBL" id="KAF9463642.1"/>
    </source>
</evidence>
<protein>
    <submittedName>
        <fullName evidence="1">Uncharacterized protein</fullName>
    </submittedName>
</protein>
<sequence length="145" mass="15789">MQGYKYVWNGVRSEIPTRDSADTNSYIARCACSSSICAINCETLSSAMSALLDIASAVLDRASTLCTSASAAFLSLSKTYQFGQTSRASCVSSSTIFFWTSRISTPRHRPESPCIKTSASSGTCTVRFEPTSQRSRTRRVRLANQ</sequence>
<dbReference type="AlphaFoldDB" id="A0A9P6CF78"/>